<accession>A0AA39KX16</accession>
<dbReference type="AlphaFoldDB" id="A0AA39KX16"/>
<reference evidence="2" key="2">
    <citation type="submission" date="2023-03" db="EMBL/GenBank/DDBJ databases">
        <authorList>
            <person name="Inwood S.N."/>
            <person name="Skelly J.G."/>
            <person name="Guhlin J."/>
            <person name="Harrop T.W.R."/>
            <person name="Goldson S.G."/>
            <person name="Dearden P.K."/>
        </authorList>
    </citation>
    <scope>NUCLEOTIDE SEQUENCE</scope>
    <source>
        <strain evidence="2">Irish</strain>
        <tissue evidence="2">Whole body</tissue>
    </source>
</reference>
<sequence>MSAKESISLNTMSPSVSPSTQTASILHIQTDKAPSSLETTLNLFIEQQSSYNKGLTDSISQLTATINKQSKCQIEMNSKLNDLKKITKTLNDHDVRISKLEQHNEVLATTIFITQRVTSLSDENLELNNTIIKLQSSQVISSSTSSSNVIFSGIPQQLVQNPLTAIAKILNSIDASNQTEDILDIRTVNKKQEDTVTTLPDQIKVSFIVTFKSSQIADHIINKKRRHGVLLIKQAFDTDINGKIYINEFLDPITHELYRSVKAVAHEKKCKYVWIKQGNIFIRMHDNSDKIHIKTRADLDTFKSS</sequence>
<comment type="caution">
    <text evidence="2">The sequence shown here is derived from an EMBL/GenBank/DDBJ whole genome shotgun (WGS) entry which is preliminary data.</text>
</comment>
<name>A0AA39KX16_9HYME</name>
<reference evidence="2" key="1">
    <citation type="journal article" date="2023" name="bioRxiv">
        <title>Scaffold-level genome assemblies of two parasitoid biocontrol wasps reveal the parthenogenesis mechanism and an associated novel virus.</title>
        <authorList>
            <person name="Inwood S."/>
            <person name="Skelly J."/>
            <person name="Guhlin J."/>
            <person name="Harrop T."/>
            <person name="Goldson S."/>
            <person name="Dearden P."/>
        </authorList>
    </citation>
    <scope>NUCLEOTIDE SEQUENCE</scope>
    <source>
        <strain evidence="2">Irish</strain>
        <tissue evidence="2">Whole body</tissue>
    </source>
</reference>
<dbReference type="EMBL" id="JAQQBS010000001">
    <property type="protein sequence ID" value="KAK0176919.1"/>
    <property type="molecule type" value="Genomic_DNA"/>
</dbReference>
<evidence type="ECO:0000313" key="3">
    <source>
        <dbReference type="Proteomes" id="UP001168990"/>
    </source>
</evidence>
<proteinExistence type="predicted"/>
<feature type="domain" description="FP protein C-terminal" evidence="1">
    <location>
        <begin position="255"/>
        <end position="302"/>
    </location>
</feature>
<dbReference type="Proteomes" id="UP001168990">
    <property type="component" value="Unassembled WGS sequence"/>
</dbReference>
<evidence type="ECO:0000259" key="1">
    <source>
        <dbReference type="Pfam" id="PF25298"/>
    </source>
</evidence>
<organism evidence="2 3">
    <name type="scientific">Microctonus aethiopoides</name>
    <dbReference type="NCBI Taxonomy" id="144406"/>
    <lineage>
        <taxon>Eukaryota</taxon>
        <taxon>Metazoa</taxon>
        <taxon>Ecdysozoa</taxon>
        <taxon>Arthropoda</taxon>
        <taxon>Hexapoda</taxon>
        <taxon>Insecta</taxon>
        <taxon>Pterygota</taxon>
        <taxon>Neoptera</taxon>
        <taxon>Endopterygota</taxon>
        <taxon>Hymenoptera</taxon>
        <taxon>Apocrita</taxon>
        <taxon>Ichneumonoidea</taxon>
        <taxon>Braconidae</taxon>
        <taxon>Euphorinae</taxon>
        <taxon>Microctonus</taxon>
    </lineage>
</organism>
<protein>
    <recommendedName>
        <fullName evidence="1">FP protein C-terminal domain-containing protein</fullName>
    </recommendedName>
</protein>
<dbReference type="InterPro" id="IPR057251">
    <property type="entry name" value="FP_C"/>
</dbReference>
<evidence type="ECO:0000313" key="2">
    <source>
        <dbReference type="EMBL" id="KAK0176919.1"/>
    </source>
</evidence>
<keyword evidence="3" id="KW-1185">Reference proteome</keyword>
<gene>
    <name evidence="2" type="ORF">PV328_001017</name>
</gene>
<dbReference type="Pfam" id="PF25298">
    <property type="entry name" value="Baculo_FP_2nd"/>
    <property type="match status" value="1"/>
</dbReference>